<keyword evidence="4" id="KW-0732">Signal</keyword>
<dbReference type="EMBL" id="JAAWWB010000018">
    <property type="protein sequence ID" value="KAG6761875.1"/>
    <property type="molecule type" value="Genomic_DNA"/>
</dbReference>
<name>A0A8X7ZEK6_POPTO</name>
<dbReference type="AlphaFoldDB" id="A0A8X7ZEK6"/>
<organism evidence="10 11">
    <name type="scientific">Populus tomentosa</name>
    <name type="common">Chinese white poplar</name>
    <dbReference type="NCBI Taxonomy" id="118781"/>
    <lineage>
        <taxon>Eukaryota</taxon>
        <taxon>Viridiplantae</taxon>
        <taxon>Streptophyta</taxon>
        <taxon>Embryophyta</taxon>
        <taxon>Tracheophyta</taxon>
        <taxon>Spermatophyta</taxon>
        <taxon>Magnoliopsida</taxon>
        <taxon>eudicotyledons</taxon>
        <taxon>Gunneridae</taxon>
        <taxon>Pentapetalae</taxon>
        <taxon>rosids</taxon>
        <taxon>fabids</taxon>
        <taxon>Malpighiales</taxon>
        <taxon>Salicaceae</taxon>
        <taxon>Saliceae</taxon>
        <taxon>Populus</taxon>
    </lineage>
</organism>
<evidence type="ECO:0000313" key="11">
    <source>
        <dbReference type="Proteomes" id="UP000886885"/>
    </source>
</evidence>
<dbReference type="CDD" id="cd03882">
    <property type="entry name" value="M28_nicalin_like"/>
    <property type="match status" value="1"/>
</dbReference>
<evidence type="ECO:0008006" key="12">
    <source>
        <dbReference type="Google" id="ProtNLM"/>
    </source>
</evidence>
<proteinExistence type="inferred from homology"/>
<comment type="caution">
    <text evidence="10">The sequence shown here is derived from an EMBL/GenBank/DDBJ whole genome shotgun (WGS) entry which is preliminary data.</text>
</comment>
<evidence type="ECO:0000256" key="7">
    <source>
        <dbReference type="ARBA" id="ARBA00023136"/>
    </source>
</evidence>
<dbReference type="Pfam" id="PF05450">
    <property type="entry name" value="Nicastrin"/>
    <property type="match status" value="1"/>
</dbReference>
<keyword evidence="8" id="KW-0325">Glycoprotein</keyword>
<reference evidence="10" key="1">
    <citation type="journal article" date="2020" name="bioRxiv">
        <title>Hybrid origin of Populus tomentosa Carr. identified through genome sequencing and phylogenomic analysis.</title>
        <authorList>
            <person name="An X."/>
            <person name="Gao K."/>
            <person name="Chen Z."/>
            <person name="Li J."/>
            <person name="Yang X."/>
            <person name="Yang X."/>
            <person name="Zhou J."/>
            <person name="Guo T."/>
            <person name="Zhao T."/>
            <person name="Huang S."/>
            <person name="Miao D."/>
            <person name="Khan W.U."/>
            <person name="Rao P."/>
            <person name="Ye M."/>
            <person name="Lei B."/>
            <person name="Liao W."/>
            <person name="Wang J."/>
            <person name="Ji L."/>
            <person name="Li Y."/>
            <person name="Guo B."/>
            <person name="Mustafa N.S."/>
            <person name="Li S."/>
            <person name="Yun Q."/>
            <person name="Keller S.R."/>
            <person name="Mao J."/>
            <person name="Zhang R."/>
            <person name="Strauss S.H."/>
        </authorList>
    </citation>
    <scope>NUCLEOTIDE SEQUENCE</scope>
    <source>
        <strain evidence="10">GM15</strain>
        <tissue evidence="10">Leaf</tissue>
    </source>
</reference>
<dbReference type="GO" id="GO:0005789">
    <property type="term" value="C:endoplasmic reticulum membrane"/>
    <property type="evidence" value="ECO:0007669"/>
    <property type="project" value="UniProtKB-SubCell"/>
</dbReference>
<keyword evidence="7 9" id="KW-0472">Membrane</keyword>
<sequence length="516" mass="57523">MQSNPKTMSSTNPRERQMLESIYSMIALVFFLVTCVDLCDAATVVDVYRLIQYDISGVPFGSRFATLNHHAGSLHFAPGVDLSRTVLIIPVRELNITFVKEYISQRKPLGGLLFLLPQMFNFENREAATESKYQIREKELMKTVLVELERLLIHANIPYPVYFAFEDDDIDAVLADVKRSDVSGQPATATTGGYKLVVSAPEPKRIVSPSITNIQGWLPGLKADGDPNQLPTIAIVASYDTFGTAPALSVGSDSNGSGVVALLELARLFSLLYSNPKTRGRYNLLFGLTSGGPYNYNGTHKWLRSFDQRLRESIDYAICLNSIGSWDNELWIHVSKPPENAFIKQIFEGFSTVAEELGFEVGLKHKKINISNPRVAWEHEQFSKLRVTAATLSELSTAPELLESTGGLSDSRHFINETAMVRSIKLVAESIAELEDHTHEVNVHHEVLDGMFTLYDSTKAKLNIYQVASVTFDLLLLLVLGSYLIILFTFLVITTRGLDDLISLFRRPPSRKVKTA</sequence>
<evidence type="ECO:0000256" key="6">
    <source>
        <dbReference type="ARBA" id="ARBA00022989"/>
    </source>
</evidence>
<dbReference type="GO" id="GO:0009966">
    <property type="term" value="P:regulation of signal transduction"/>
    <property type="evidence" value="ECO:0007669"/>
    <property type="project" value="InterPro"/>
</dbReference>
<dbReference type="Proteomes" id="UP000886885">
    <property type="component" value="Chromosome 9D"/>
</dbReference>
<dbReference type="InterPro" id="IPR018247">
    <property type="entry name" value="EF_Hand_1_Ca_BS"/>
</dbReference>
<dbReference type="PANTHER" id="PTHR31826">
    <property type="entry name" value="NICALIN"/>
    <property type="match status" value="1"/>
</dbReference>
<keyword evidence="3 9" id="KW-0812">Transmembrane</keyword>
<evidence type="ECO:0000256" key="1">
    <source>
        <dbReference type="ARBA" id="ARBA00004389"/>
    </source>
</evidence>
<evidence type="ECO:0000313" key="10">
    <source>
        <dbReference type="EMBL" id="KAG6761875.1"/>
    </source>
</evidence>
<dbReference type="PROSITE" id="PS00018">
    <property type="entry name" value="EF_HAND_1"/>
    <property type="match status" value="1"/>
</dbReference>
<keyword evidence="5" id="KW-0256">Endoplasmic reticulum</keyword>
<dbReference type="FunFam" id="3.40.630.10:FF:000209">
    <property type="entry name" value="Nicalin"/>
    <property type="match status" value="1"/>
</dbReference>
<protein>
    <recommendedName>
        <fullName evidence="12">Nicalin</fullName>
    </recommendedName>
</protein>
<evidence type="ECO:0000256" key="9">
    <source>
        <dbReference type="SAM" id="Phobius"/>
    </source>
</evidence>
<feature type="transmembrane region" description="Helical" evidence="9">
    <location>
        <begin position="474"/>
        <end position="498"/>
    </location>
</feature>
<dbReference type="InterPro" id="IPR016574">
    <property type="entry name" value="Nicalin"/>
</dbReference>
<dbReference type="OrthoDB" id="5913609at2759"/>
<evidence type="ECO:0000256" key="2">
    <source>
        <dbReference type="ARBA" id="ARBA00007717"/>
    </source>
</evidence>
<evidence type="ECO:0000256" key="4">
    <source>
        <dbReference type="ARBA" id="ARBA00022729"/>
    </source>
</evidence>
<comment type="similarity">
    <text evidence="2">Belongs to the nicastrin family.</text>
</comment>
<evidence type="ECO:0000256" key="3">
    <source>
        <dbReference type="ARBA" id="ARBA00022692"/>
    </source>
</evidence>
<keyword evidence="6 9" id="KW-1133">Transmembrane helix</keyword>
<keyword evidence="11" id="KW-1185">Reference proteome</keyword>
<comment type="subcellular location">
    <subcellularLocation>
        <location evidence="1">Endoplasmic reticulum membrane</location>
        <topology evidence="1">Single-pass membrane protein</topology>
    </subcellularLocation>
</comment>
<evidence type="ECO:0000256" key="8">
    <source>
        <dbReference type="ARBA" id="ARBA00023180"/>
    </source>
</evidence>
<gene>
    <name evidence="10" type="ORF">POTOM_035114</name>
</gene>
<accession>A0A8X7ZEK6</accession>
<evidence type="ECO:0000256" key="5">
    <source>
        <dbReference type="ARBA" id="ARBA00022824"/>
    </source>
</evidence>